<accession>A0A2S5R7B0</accession>
<evidence type="ECO:0000313" key="3">
    <source>
        <dbReference type="Proteomes" id="UP000239425"/>
    </source>
</evidence>
<reference evidence="2 3" key="1">
    <citation type="submission" date="2017-11" db="EMBL/GenBank/DDBJ databases">
        <title>Comparative genomic analysis of Holospora spp., intranuclear symbionts of paramecia.</title>
        <authorList>
            <person name="Garushyants S.K."/>
            <person name="Beliavskaya A."/>
            <person name="Malko D.B."/>
            <person name="Logacheva M.D."/>
            <person name="Rautian M.S."/>
            <person name="Gelfand M.S."/>
        </authorList>
    </citation>
    <scope>NUCLEOTIDE SEQUENCE [LARGE SCALE GENOMIC DNA]</scope>
    <source>
        <strain evidence="3">02AZ16</strain>
    </source>
</reference>
<name>A0A2S5R7B0_9PROT</name>
<organism evidence="2 3">
    <name type="scientific">Holospora curviuscula</name>
    <dbReference type="NCBI Taxonomy" id="1082868"/>
    <lineage>
        <taxon>Bacteria</taxon>
        <taxon>Pseudomonadati</taxon>
        <taxon>Pseudomonadota</taxon>
        <taxon>Alphaproteobacteria</taxon>
        <taxon>Holosporales</taxon>
        <taxon>Holosporaceae</taxon>
        <taxon>Holospora</taxon>
    </lineage>
</organism>
<dbReference type="Pfam" id="PF02021">
    <property type="entry name" value="UPF0102"/>
    <property type="match status" value="1"/>
</dbReference>
<dbReference type="RefSeq" id="WP_165780836.1">
    <property type="nucleotide sequence ID" value="NZ_PHHC01000132.1"/>
</dbReference>
<dbReference type="InterPro" id="IPR011856">
    <property type="entry name" value="tRNA_endonuc-like_dom_sf"/>
</dbReference>
<dbReference type="InterPro" id="IPR011335">
    <property type="entry name" value="Restrct_endonuc-II-like"/>
</dbReference>
<dbReference type="PANTHER" id="PTHR34039:SF1">
    <property type="entry name" value="UPF0102 PROTEIN YRAN"/>
    <property type="match status" value="1"/>
</dbReference>
<dbReference type="Gene3D" id="3.40.1350.10">
    <property type="match status" value="1"/>
</dbReference>
<dbReference type="AlphaFoldDB" id="A0A2S5R7B0"/>
<proteinExistence type="inferred from homology"/>
<protein>
    <submittedName>
        <fullName evidence="2">Uncharacterized protein</fullName>
    </submittedName>
</protein>
<evidence type="ECO:0000256" key="1">
    <source>
        <dbReference type="ARBA" id="ARBA00006738"/>
    </source>
</evidence>
<evidence type="ECO:0000313" key="2">
    <source>
        <dbReference type="EMBL" id="PPE03177.1"/>
    </source>
</evidence>
<comment type="caution">
    <text evidence="2">The sequence shown here is derived from an EMBL/GenBank/DDBJ whole genome shotgun (WGS) entry which is preliminary data.</text>
</comment>
<dbReference type="GO" id="GO:0003676">
    <property type="term" value="F:nucleic acid binding"/>
    <property type="evidence" value="ECO:0007669"/>
    <property type="project" value="InterPro"/>
</dbReference>
<dbReference type="Proteomes" id="UP000239425">
    <property type="component" value="Unassembled WGS sequence"/>
</dbReference>
<dbReference type="SUPFAM" id="SSF52980">
    <property type="entry name" value="Restriction endonuclease-like"/>
    <property type="match status" value="1"/>
</dbReference>
<keyword evidence="3" id="KW-1185">Reference proteome</keyword>
<dbReference type="PANTHER" id="PTHR34039">
    <property type="entry name" value="UPF0102 PROTEIN YRAN"/>
    <property type="match status" value="1"/>
</dbReference>
<dbReference type="InterPro" id="IPR003509">
    <property type="entry name" value="UPF0102_YraN-like"/>
</dbReference>
<comment type="similarity">
    <text evidence="1">Belongs to the UPF0102 family.</text>
</comment>
<dbReference type="EMBL" id="PHHC01000132">
    <property type="protein sequence ID" value="PPE03177.1"/>
    <property type="molecule type" value="Genomic_DNA"/>
</dbReference>
<sequence length="140" mass="16333">MEYIQRILLKSEHFTIGLGDYLIFSSYKKGLDAEQKVLDYFLAQGYVPIHRRLRTPFGELDLVCSKGYEILFIEVKYRTKLLNAREALGLRQKKRILQASQWLINQMNEKYDTCQVCVVVVSGRCIECYFNACVEGYDTV</sequence>
<gene>
    <name evidence="2" type="ORF">HCUR_01377</name>
</gene>